<evidence type="ECO:0000313" key="8">
    <source>
        <dbReference type="EMBL" id="KAJ8730329.1"/>
    </source>
</evidence>
<dbReference type="InterPro" id="IPR023296">
    <property type="entry name" value="Glyco_hydro_beta-prop_sf"/>
</dbReference>
<dbReference type="PANTHER" id="PTHR43101">
    <property type="entry name" value="BETA-FRUCTOSIDASE"/>
    <property type="match status" value="1"/>
</dbReference>
<name>A0AAD7YXU4_MYTSE</name>
<evidence type="ECO:0000256" key="5">
    <source>
        <dbReference type="SAM" id="SignalP"/>
    </source>
</evidence>
<dbReference type="InterPro" id="IPR013320">
    <property type="entry name" value="ConA-like_dom_sf"/>
</dbReference>
<feature type="domain" description="Glycosyl hydrolase family 32 N-terminal" evidence="6">
    <location>
        <begin position="48"/>
        <end position="352"/>
    </location>
</feature>
<keyword evidence="3 4" id="KW-0326">Glycosidase</keyword>
<dbReference type="AlphaFoldDB" id="A0AAD7YXU4"/>
<dbReference type="GO" id="GO:0005975">
    <property type="term" value="P:carbohydrate metabolic process"/>
    <property type="evidence" value="ECO:0007669"/>
    <property type="project" value="InterPro"/>
</dbReference>
<dbReference type="GO" id="GO:0004564">
    <property type="term" value="F:beta-fructofuranosidase activity"/>
    <property type="evidence" value="ECO:0007669"/>
    <property type="project" value="UniProtKB-EC"/>
</dbReference>
<feature type="signal peptide" evidence="5">
    <location>
        <begin position="1"/>
        <end position="19"/>
    </location>
</feature>
<comment type="catalytic activity">
    <reaction evidence="4">
        <text>Hydrolysis of terminal non-reducing beta-D-fructofuranoside residues in beta-D-fructofuranosides.</text>
        <dbReference type="EC" id="3.2.1.26"/>
    </reaction>
</comment>
<evidence type="ECO:0000256" key="1">
    <source>
        <dbReference type="ARBA" id="ARBA00009902"/>
    </source>
</evidence>
<dbReference type="Pfam" id="PF00251">
    <property type="entry name" value="Glyco_hydro_32N"/>
    <property type="match status" value="1"/>
</dbReference>
<feature type="domain" description="Glycosyl hydrolase family 32 C-terminal" evidence="7">
    <location>
        <begin position="397"/>
        <end position="471"/>
    </location>
</feature>
<organism evidence="8 9">
    <name type="scientific">Mythimna separata</name>
    <name type="common">Oriental armyworm</name>
    <name type="synonym">Pseudaletia separata</name>
    <dbReference type="NCBI Taxonomy" id="271217"/>
    <lineage>
        <taxon>Eukaryota</taxon>
        <taxon>Metazoa</taxon>
        <taxon>Ecdysozoa</taxon>
        <taxon>Arthropoda</taxon>
        <taxon>Hexapoda</taxon>
        <taxon>Insecta</taxon>
        <taxon>Pterygota</taxon>
        <taxon>Neoptera</taxon>
        <taxon>Endopterygota</taxon>
        <taxon>Lepidoptera</taxon>
        <taxon>Glossata</taxon>
        <taxon>Ditrysia</taxon>
        <taxon>Noctuoidea</taxon>
        <taxon>Noctuidae</taxon>
        <taxon>Noctuinae</taxon>
        <taxon>Hadenini</taxon>
        <taxon>Mythimna</taxon>
    </lineage>
</organism>
<keyword evidence="5" id="KW-0732">Signal</keyword>
<dbReference type="InterPro" id="IPR013148">
    <property type="entry name" value="Glyco_hydro_32_N"/>
</dbReference>
<dbReference type="Gene3D" id="2.60.120.560">
    <property type="entry name" value="Exo-inulinase, domain 1"/>
    <property type="match status" value="1"/>
</dbReference>
<reference evidence="8" key="1">
    <citation type="submission" date="2023-03" db="EMBL/GenBank/DDBJ databases">
        <title>Chromosome-level genomes of two armyworms, Mythimna separata and Mythimna loreyi, provide insights into the biosynthesis and reception of sex pheromones.</title>
        <authorList>
            <person name="Zhao H."/>
        </authorList>
    </citation>
    <scope>NUCLEOTIDE SEQUENCE</scope>
    <source>
        <strain evidence="8">BeijingLab</strain>
        <tissue evidence="8">Pupa</tissue>
    </source>
</reference>
<evidence type="ECO:0000256" key="4">
    <source>
        <dbReference type="RuleBase" id="RU362110"/>
    </source>
</evidence>
<dbReference type="NCBIfam" id="TIGR01322">
    <property type="entry name" value="scrB_fam"/>
    <property type="match status" value="1"/>
</dbReference>
<keyword evidence="9" id="KW-1185">Reference proteome</keyword>
<keyword evidence="2 4" id="KW-0378">Hydrolase</keyword>
<comment type="similarity">
    <text evidence="1 4">Belongs to the glycosyl hydrolase 32 family.</text>
</comment>
<dbReference type="PANTHER" id="PTHR43101:SF1">
    <property type="entry name" value="BETA-FRUCTOSIDASE"/>
    <property type="match status" value="1"/>
</dbReference>
<evidence type="ECO:0000256" key="2">
    <source>
        <dbReference type="ARBA" id="ARBA00022801"/>
    </source>
</evidence>
<accession>A0AAD7YXU4</accession>
<dbReference type="InterPro" id="IPR001362">
    <property type="entry name" value="Glyco_hydro_32"/>
</dbReference>
<sequence>MVCREVLALVAWCCAAALAELAQDLAHIEDFIQQKRYLLKKKYRPMYHISAPVGWLNDPNGFIFFKRQYHIFYQYHPYNGAWGPIHWGHVISDNLVDWAFYPPALVPKDHYDKHGCLSGSAVIHNSYLTLFYSGHVLSNNKTYQTQNVAISADGIIFQKYLYNPIIRNGPFGNADFRNPKVWRFRNSWYMLIGSSRMQEAHLLLYTSPDLFNWKLNGTIAKSYGDMGYMWESPDFFEIDGLSVLILSVQGIQGDGHRFRNLYQTGYVIGSFNYMNGQFEDLEISTATFNELDYGHDFYAAKTMQSLDGRRLLVAWLGMWESEFEESNDGWASMLTLVRELKLTHQGKLLMAPVREIVELRAEVLEDAWYSPGEAFFAGSRAFEMLVNSTTVMYDAAIVLEWSGERQYTISFSSERGYVSVDRGGVDGVRRADWLPVSHVHWRIFVDYSSIEVFCGLGEVVFSSRIYPRKSMRIRIAGETQLHVTQYRLRRSVGYDSKLHKQMKNQVMTRYQ</sequence>
<dbReference type="CDD" id="cd08996">
    <property type="entry name" value="GH32_FFase"/>
    <property type="match status" value="1"/>
</dbReference>
<proteinExistence type="inferred from homology"/>
<evidence type="ECO:0000313" key="9">
    <source>
        <dbReference type="Proteomes" id="UP001231518"/>
    </source>
</evidence>
<dbReference type="SMART" id="SM00640">
    <property type="entry name" value="Glyco_32"/>
    <property type="match status" value="1"/>
</dbReference>
<dbReference type="InterPro" id="IPR013189">
    <property type="entry name" value="Glyco_hydro_32_C"/>
</dbReference>
<dbReference type="GO" id="GO:0005737">
    <property type="term" value="C:cytoplasm"/>
    <property type="evidence" value="ECO:0007669"/>
    <property type="project" value="InterPro"/>
</dbReference>
<dbReference type="EC" id="3.2.1.26" evidence="4"/>
<evidence type="ECO:0000259" key="7">
    <source>
        <dbReference type="Pfam" id="PF08244"/>
    </source>
</evidence>
<dbReference type="Proteomes" id="UP001231518">
    <property type="component" value="Chromosome 9"/>
</dbReference>
<dbReference type="Pfam" id="PF08244">
    <property type="entry name" value="Glyco_hydro_32C"/>
    <property type="match status" value="1"/>
</dbReference>
<dbReference type="EMBL" id="JARGEI010000006">
    <property type="protein sequence ID" value="KAJ8730329.1"/>
    <property type="molecule type" value="Genomic_DNA"/>
</dbReference>
<dbReference type="Gene3D" id="2.115.10.20">
    <property type="entry name" value="Glycosyl hydrolase domain, family 43"/>
    <property type="match status" value="1"/>
</dbReference>
<dbReference type="SUPFAM" id="SSF75005">
    <property type="entry name" value="Arabinanase/levansucrase/invertase"/>
    <property type="match status" value="1"/>
</dbReference>
<comment type="caution">
    <text evidence="8">The sequence shown here is derived from an EMBL/GenBank/DDBJ whole genome shotgun (WGS) entry which is preliminary data.</text>
</comment>
<gene>
    <name evidence="8" type="ORF">PYW07_017367</name>
</gene>
<dbReference type="InterPro" id="IPR006232">
    <property type="entry name" value="Suc6P_hydrolase"/>
</dbReference>
<dbReference type="InterPro" id="IPR051214">
    <property type="entry name" value="GH32_Enzymes"/>
</dbReference>
<evidence type="ECO:0000256" key="3">
    <source>
        <dbReference type="ARBA" id="ARBA00023295"/>
    </source>
</evidence>
<evidence type="ECO:0000259" key="6">
    <source>
        <dbReference type="Pfam" id="PF00251"/>
    </source>
</evidence>
<feature type="chain" id="PRO_5042039123" description="Sucrose-6-phosphate hydrolase" evidence="5">
    <location>
        <begin position="20"/>
        <end position="511"/>
    </location>
</feature>
<dbReference type="SUPFAM" id="SSF49899">
    <property type="entry name" value="Concanavalin A-like lectins/glucanases"/>
    <property type="match status" value="1"/>
</dbReference>
<protein>
    <recommendedName>
        <fullName evidence="4">Sucrose-6-phosphate hydrolase</fullName>
        <ecNumber evidence="4">3.2.1.26</ecNumber>
    </recommendedName>
</protein>